<reference evidence="2" key="1">
    <citation type="submission" date="2021-07" db="EMBL/GenBank/DDBJ databases">
        <authorList>
            <person name="Durling M."/>
        </authorList>
    </citation>
    <scope>NUCLEOTIDE SEQUENCE</scope>
</reference>
<dbReference type="Proteomes" id="UP000701801">
    <property type="component" value="Unassembled WGS sequence"/>
</dbReference>
<name>A0A9N9LKW4_9HELO</name>
<comment type="caution">
    <text evidence="2">The sequence shown here is derived from an EMBL/GenBank/DDBJ whole genome shotgun (WGS) entry which is preliminary data.</text>
</comment>
<dbReference type="OrthoDB" id="3530315at2759"/>
<accession>A0A9N9LKW4</accession>
<gene>
    <name evidence="2" type="ORF">HYALB_00006826</name>
</gene>
<protein>
    <submittedName>
        <fullName evidence="2">Uncharacterized protein</fullName>
    </submittedName>
</protein>
<dbReference type="AlphaFoldDB" id="A0A9N9LKW4"/>
<keyword evidence="3" id="KW-1185">Reference proteome</keyword>
<dbReference type="EMBL" id="CAJVRM010000143">
    <property type="protein sequence ID" value="CAG8975618.1"/>
    <property type="molecule type" value="Genomic_DNA"/>
</dbReference>
<sequence>MDARKWHPSWVLQGPHAGIPGPRWTVEGTPSSSRKGAQGHGSSYSDRLVASGQKRLEEYANALLTSLTPGELKEISDVGNTYHFRMAWGEHYEDDDRS</sequence>
<proteinExistence type="predicted"/>
<evidence type="ECO:0000256" key="1">
    <source>
        <dbReference type="SAM" id="MobiDB-lite"/>
    </source>
</evidence>
<evidence type="ECO:0000313" key="3">
    <source>
        <dbReference type="Proteomes" id="UP000701801"/>
    </source>
</evidence>
<feature type="compositionally biased region" description="Polar residues" evidence="1">
    <location>
        <begin position="28"/>
        <end position="45"/>
    </location>
</feature>
<organism evidence="2 3">
    <name type="scientific">Hymenoscyphus albidus</name>
    <dbReference type="NCBI Taxonomy" id="595503"/>
    <lineage>
        <taxon>Eukaryota</taxon>
        <taxon>Fungi</taxon>
        <taxon>Dikarya</taxon>
        <taxon>Ascomycota</taxon>
        <taxon>Pezizomycotina</taxon>
        <taxon>Leotiomycetes</taxon>
        <taxon>Helotiales</taxon>
        <taxon>Helotiaceae</taxon>
        <taxon>Hymenoscyphus</taxon>
    </lineage>
</organism>
<feature type="region of interest" description="Disordered" evidence="1">
    <location>
        <begin position="1"/>
        <end position="48"/>
    </location>
</feature>
<evidence type="ECO:0000313" key="2">
    <source>
        <dbReference type="EMBL" id="CAG8975618.1"/>
    </source>
</evidence>